<feature type="domain" description="Lnb N-terminal periplasmic" evidence="2">
    <location>
        <begin position="73"/>
        <end position="214"/>
    </location>
</feature>
<dbReference type="AlphaFoldDB" id="A0A3B1AJX7"/>
<accession>A0A3B1AJX7</accession>
<protein>
    <recommendedName>
        <fullName evidence="2">Lnb N-terminal periplasmic domain-containing protein</fullName>
    </recommendedName>
</protein>
<proteinExistence type="predicted"/>
<name>A0A3B1AJX7_9ZZZZ</name>
<evidence type="ECO:0000313" key="3">
    <source>
        <dbReference type="EMBL" id="VAX04032.1"/>
    </source>
</evidence>
<dbReference type="InterPro" id="IPR025178">
    <property type="entry name" value="Lnb_N"/>
</dbReference>
<keyword evidence="1" id="KW-0812">Transmembrane</keyword>
<keyword evidence="1" id="KW-1133">Transmembrane helix</keyword>
<feature type="transmembrane region" description="Helical" evidence="1">
    <location>
        <begin position="6"/>
        <end position="26"/>
    </location>
</feature>
<gene>
    <name evidence="3" type="ORF">MNBD_ALPHA03-815</name>
</gene>
<organism evidence="3">
    <name type="scientific">hydrothermal vent metagenome</name>
    <dbReference type="NCBI Taxonomy" id="652676"/>
    <lineage>
        <taxon>unclassified sequences</taxon>
        <taxon>metagenomes</taxon>
        <taxon>ecological metagenomes</taxon>
    </lineage>
</organism>
<evidence type="ECO:0000256" key="1">
    <source>
        <dbReference type="SAM" id="Phobius"/>
    </source>
</evidence>
<keyword evidence="1" id="KW-0472">Membrane</keyword>
<sequence length="282" mass="32707">MSAMIVTTLLVLLVVVAIGIAIFLIFTNPSLSRDWSPDQALMPSVDFINEKRVRVKNIRNINYRTTRDYDLDYYDKEFDLDEVISAWLAISPFGGPGAAHAFLSFGLKDGSFIAVSIEIRRKKGQRFSPVKAFMRQFEIMYVIADETDVIRVRTNCVKYTVRLFPVQTEKALIQQVFLDVLKRADKLGKDPEFYNTVWNNCTTNIIRHTRRFSQKPIPFWNIRYLLPDSLDKIAYRLNIIDTHLSYDAAREHFDITKYAQATKPDDNFSTAIRNHLKIRPVD</sequence>
<reference evidence="3" key="1">
    <citation type="submission" date="2018-06" db="EMBL/GenBank/DDBJ databases">
        <authorList>
            <person name="Zhirakovskaya E."/>
        </authorList>
    </citation>
    <scope>NUCLEOTIDE SEQUENCE</scope>
</reference>
<dbReference type="EMBL" id="UOFW01000073">
    <property type="protein sequence ID" value="VAX04032.1"/>
    <property type="molecule type" value="Genomic_DNA"/>
</dbReference>
<dbReference type="Pfam" id="PF13387">
    <property type="entry name" value="Lnb_N"/>
    <property type="match status" value="1"/>
</dbReference>
<evidence type="ECO:0000259" key="2">
    <source>
        <dbReference type="Pfam" id="PF13387"/>
    </source>
</evidence>